<dbReference type="InterPro" id="IPR016047">
    <property type="entry name" value="M23ase_b-sheet_dom"/>
</dbReference>
<gene>
    <name evidence="5" type="ORF">ACFO60_34415</name>
</gene>
<sequence>MRLSIARLALVSLMALITMSPPPFQPSATTTTASVTTTASTTGPRHHPSASTPPAAAAPGGTAPSRSPGDHLRWGLPVDGQVQVLRPFAPPSRPWLAGHRGTDLAVRPGQRVRAAGPGVVGYAGPFAGRGVVMITHPEGLRTTYLPVHAKVRRGQTVKRGQIIGTIEGPASHCASPCLHWGLIHTRRYLDPLLLVALGQVRLLPHWPATP</sequence>
<evidence type="ECO:0000313" key="5">
    <source>
        <dbReference type="EMBL" id="MFC4535887.1"/>
    </source>
</evidence>
<feature type="signal peptide" evidence="3">
    <location>
        <begin position="1"/>
        <end position="25"/>
    </location>
</feature>
<dbReference type="EMBL" id="JBHSFP010000036">
    <property type="protein sequence ID" value="MFC4535887.1"/>
    <property type="molecule type" value="Genomic_DNA"/>
</dbReference>
<dbReference type="Pfam" id="PF01551">
    <property type="entry name" value="Peptidase_M23"/>
    <property type="match status" value="1"/>
</dbReference>
<dbReference type="GO" id="GO:0016787">
    <property type="term" value="F:hydrolase activity"/>
    <property type="evidence" value="ECO:0007669"/>
    <property type="project" value="UniProtKB-KW"/>
</dbReference>
<organism evidence="5 6">
    <name type="scientific">Sphaerisporangium dianthi</name>
    <dbReference type="NCBI Taxonomy" id="1436120"/>
    <lineage>
        <taxon>Bacteria</taxon>
        <taxon>Bacillati</taxon>
        <taxon>Actinomycetota</taxon>
        <taxon>Actinomycetes</taxon>
        <taxon>Streptosporangiales</taxon>
        <taxon>Streptosporangiaceae</taxon>
        <taxon>Sphaerisporangium</taxon>
    </lineage>
</organism>
<dbReference type="PANTHER" id="PTHR21666:SF289">
    <property type="entry name" value="L-ALA--D-GLU ENDOPEPTIDASE"/>
    <property type="match status" value="1"/>
</dbReference>
<comment type="caution">
    <text evidence="5">The sequence shown here is derived from an EMBL/GenBank/DDBJ whole genome shotgun (WGS) entry which is preliminary data.</text>
</comment>
<protein>
    <submittedName>
        <fullName evidence="5">Murein hydrolase activator EnvC family protein</fullName>
    </submittedName>
</protein>
<evidence type="ECO:0000259" key="4">
    <source>
        <dbReference type="Pfam" id="PF01551"/>
    </source>
</evidence>
<feature type="chain" id="PRO_5046634809" evidence="3">
    <location>
        <begin position="26"/>
        <end position="210"/>
    </location>
</feature>
<keyword evidence="1 3" id="KW-0732">Signal</keyword>
<dbReference type="InterPro" id="IPR050570">
    <property type="entry name" value="Cell_wall_metabolism_enzyme"/>
</dbReference>
<dbReference type="PANTHER" id="PTHR21666">
    <property type="entry name" value="PEPTIDASE-RELATED"/>
    <property type="match status" value="1"/>
</dbReference>
<reference evidence="6" key="1">
    <citation type="journal article" date="2019" name="Int. J. Syst. Evol. Microbiol.">
        <title>The Global Catalogue of Microorganisms (GCM) 10K type strain sequencing project: providing services to taxonomists for standard genome sequencing and annotation.</title>
        <authorList>
            <consortium name="The Broad Institute Genomics Platform"/>
            <consortium name="The Broad Institute Genome Sequencing Center for Infectious Disease"/>
            <person name="Wu L."/>
            <person name="Ma J."/>
        </authorList>
    </citation>
    <scope>NUCLEOTIDE SEQUENCE [LARGE SCALE GENOMIC DNA]</scope>
    <source>
        <strain evidence="6">CGMCC 4.7132</strain>
    </source>
</reference>
<feature type="domain" description="M23ase beta-sheet core" evidence="4">
    <location>
        <begin position="98"/>
        <end position="191"/>
    </location>
</feature>
<dbReference type="RefSeq" id="WP_380849312.1">
    <property type="nucleotide sequence ID" value="NZ_JBHSFP010000036.1"/>
</dbReference>
<evidence type="ECO:0000313" key="6">
    <source>
        <dbReference type="Proteomes" id="UP001596004"/>
    </source>
</evidence>
<dbReference type="InterPro" id="IPR011055">
    <property type="entry name" value="Dup_hybrid_motif"/>
</dbReference>
<feature type="compositionally biased region" description="Low complexity" evidence="2">
    <location>
        <begin position="27"/>
        <end position="42"/>
    </location>
</feature>
<dbReference type="Gene3D" id="2.70.70.10">
    <property type="entry name" value="Glucose Permease (Domain IIA)"/>
    <property type="match status" value="1"/>
</dbReference>
<dbReference type="Proteomes" id="UP001596004">
    <property type="component" value="Unassembled WGS sequence"/>
</dbReference>
<dbReference type="CDD" id="cd12797">
    <property type="entry name" value="M23_peptidase"/>
    <property type="match status" value="1"/>
</dbReference>
<feature type="region of interest" description="Disordered" evidence="2">
    <location>
        <begin position="22"/>
        <end position="73"/>
    </location>
</feature>
<evidence type="ECO:0000256" key="2">
    <source>
        <dbReference type="SAM" id="MobiDB-lite"/>
    </source>
</evidence>
<evidence type="ECO:0000256" key="3">
    <source>
        <dbReference type="SAM" id="SignalP"/>
    </source>
</evidence>
<feature type="compositionally biased region" description="Low complexity" evidence="2">
    <location>
        <begin position="49"/>
        <end position="67"/>
    </location>
</feature>
<evidence type="ECO:0000256" key="1">
    <source>
        <dbReference type="ARBA" id="ARBA00022729"/>
    </source>
</evidence>
<accession>A0ABV9CT79</accession>
<keyword evidence="6" id="KW-1185">Reference proteome</keyword>
<dbReference type="SUPFAM" id="SSF51261">
    <property type="entry name" value="Duplicated hybrid motif"/>
    <property type="match status" value="1"/>
</dbReference>
<name>A0ABV9CT79_9ACTN</name>
<keyword evidence="5" id="KW-0378">Hydrolase</keyword>
<proteinExistence type="predicted"/>